<comment type="similarity">
    <text evidence="1 4">Belongs to the glycerate kinase type-1 family.</text>
</comment>
<evidence type="ECO:0000313" key="5">
    <source>
        <dbReference type="EMBL" id="MBO8472273.1"/>
    </source>
</evidence>
<accession>A0A9D9II73</accession>
<gene>
    <name evidence="5" type="ORF">IAB81_01405</name>
</gene>
<evidence type="ECO:0000256" key="2">
    <source>
        <dbReference type="ARBA" id="ARBA00022679"/>
    </source>
</evidence>
<evidence type="ECO:0000256" key="1">
    <source>
        <dbReference type="ARBA" id="ARBA00006284"/>
    </source>
</evidence>
<proteinExistence type="inferred from homology"/>
<name>A0A9D9II73_9BACT</name>
<keyword evidence="3 4" id="KW-0418">Kinase</keyword>
<organism evidence="5 6">
    <name type="scientific">Candidatus Merdivivens pullicola</name>
    <dbReference type="NCBI Taxonomy" id="2840872"/>
    <lineage>
        <taxon>Bacteria</taxon>
        <taxon>Pseudomonadati</taxon>
        <taxon>Bacteroidota</taxon>
        <taxon>Bacteroidia</taxon>
        <taxon>Bacteroidales</taxon>
        <taxon>Muribaculaceae</taxon>
        <taxon>Muribaculaceae incertae sedis</taxon>
        <taxon>Candidatus Merdivivens</taxon>
    </lineage>
</organism>
<dbReference type="PANTHER" id="PTHR21599:SF0">
    <property type="entry name" value="GLYCERATE KINASE"/>
    <property type="match status" value="1"/>
</dbReference>
<dbReference type="PANTHER" id="PTHR21599">
    <property type="entry name" value="GLYCERATE KINASE"/>
    <property type="match status" value="1"/>
</dbReference>
<dbReference type="GO" id="GO:0008887">
    <property type="term" value="F:glycerate kinase activity"/>
    <property type="evidence" value="ECO:0007669"/>
    <property type="project" value="UniProtKB-UniRule"/>
</dbReference>
<comment type="caution">
    <text evidence="5">The sequence shown here is derived from an EMBL/GenBank/DDBJ whole genome shotgun (WGS) entry which is preliminary data.</text>
</comment>
<evidence type="ECO:0000256" key="4">
    <source>
        <dbReference type="PIRNR" id="PIRNR006078"/>
    </source>
</evidence>
<dbReference type="InterPro" id="IPR018197">
    <property type="entry name" value="Glycerate_kinase_RE-like"/>
</dbReference>
<dbReference type="GO" id="GO:0031388">
    <property type="term" value="P:organic acid phosphorylation"/>
    <property type="evidence" value="ECO:0007669"/>
    <property type="project" value="UniProtKB-UniRule"/>
</dbReference>
<dbReference type="InterPro" id="IPR036129">
    <property type="entry name" value="Glycerate_kinase_sf"/>
</dbReference>
<evidence type="ECO:0000313" key="6">
    <source>
        <dbReference type="Proteomes" id="UP000823604"/>
    </source>
</evidence>
<evidence type="ECO:0000256" key="3">
    <source>
        <dbReference type="ARBA" id="ARBA00022777"/>
    </source>
</evidence>
<dbReference type="Proteomes" id="UP000823604">
    <property type="component" value="Unassembled WGS sequence"/>
</dbReference>
<keyword evidence="2 4" id="KW-0808">Transferase</keyword>
<dbReference type="Gene3D" id="3.90.1510.10">
    <property type="entry name" value="Glycerate kinase, domain 2"/>
    <property type="match status" value="1"/>
</dbReference>
<reference evidence="5" key="2">
    <citation type="journal article" date="2021" name="PeerJ">
        <title>Extensive microbial diversity within the chicken gut microbiome revealed by metagenomics and culture.</title>
        <authorList>
            <person name="Gilroy R."/>
            <person name="Ravi A."/>
            <person name="Getino M."/>
            <person name="Pursley I."/>
            <person name="Horton D.L."/>
            <person name="Alikhan N.F."/>
            <person name="Baker D."/>
            <person name="Gharbi K."/>
            <person name="Hall N."/>
            <person name="Watson M."/>
            <person name="Adriaenssens E.M."/>
            <person name="Foster-Nyarko E."/>
            <person name="Jarju S."/>
            <person name="Secka A."/>
            <person name="Antonio M."/>
            <person name="Oren A."/>
            <person name="Chaudhuri R.R."/>
            <person name="La Ragione R."/>
            <person name="Hildebrand F."/>
            <person name="Pallen M.J."/>
        </authorList>
    </citation>
    <scope>NUCLEOTIDE SEQUENCE</scope>
    <source>
        <strain evidence="5">B1-8020</strain>
    </source>
</reference>
<dbReference type="EMBL" id="JADIMA010000014">
    <property type="protein sequence ID" value="MBO8472273.1"/>
    <property type="molecule type" value="Genomic_DNA"/>
</dbReference>
<dbReference type="Pfam" id="PF02595">
    <property type="entry name" value="Gly_kinase"/>
    <property type="match status" value="1"/>
</dbReference>
<dbReference type="PIRSF" id="PIRSF006078">
    <property type="entry name" value="GlxK"/>
    <property type="match status" value="1"/>
</dbReference>
<sequence length="387" mass="40458">MKAVFAFDSFKGSATSGKLGEAAFRAFLEILPHAETMCYQIADGGEGCLEALLSSPRGATAVQCKTHDPLMRRIVSSYAAMPDGTAMIEAASASGLTLITESERNPMKTTSFGTGEQIADAVRSGCREIYLMLGGTATNDAGTGILSALGFIFRDADGNAVEPAGENLARIRHIDSSGALPGLDKCNFTLGCDVNTLFYGEQGAAYVFAAQKGASQKDIATLDEGLRNYAEAVLKATGKDISCLPGSGAAGGICGGLVPFLNAGVRSGIDIMMDITGLRNAIAEADIVFTGEGRIDGQTLMGKAVSGICRAADTGTKVIALCGSYSMTGKERDELDRLGCTAVFPIQPSPVTLEEAMRTENVLANVARTVKEIARIYKTGLRSAMRR</sequence>
<dbReference type="NCBIfam" id="TIGR00045">
    <property type="entry name" value="glycerate kinase"/>
    <property type="match status" value="1"/>
</dbReference>
<dbReference type="AlphaFoldDB" id="A0A9D9II73"/>
<reference evidence="5" key="1">
    <citation type="submission" date="2020-10" db="EMBL/GenBank/DDBJ databases">
        <authorList>
            <person name="Gilroy R."/>
        </authorList>
    </citation>
    <scope>NUCLEOTIDE SEQUENCE</scope>
    <source>
        <strain evidence="5">B1-8020</strain>
    </source>
</reference>
<dbReference type="Gene3D" id="3.40.50.10350">
    <property type="entry name" value="Glycerate kinase, domain 1"/>
    <property type="match status" value="1"/>
</dbReference>
<dbReference type="SUPFAM" id="SSF110738">
    <property type="entry name" value="Glycerate kinase I"/>
    <property type="match status" value="1"/>
</dbReference>
<dbReference type="InterPro" id="IPR004381">
    <property type="entry name" value="Glycerate_kinase"/>
</dbReference>
<protein>
    <submittedName>
        <fullName evidence="5">Glycerate kinase</fullName>
    </submittedName>
</protein>
<dbReference type="InterPro" id="IPR018193">
    <property type="entry name" value="Glyc_kinase_flavodox-like_fold"/>
</dbReference>